<dbReference type="OrthoDB" id="6629108at2759"/>
<sequence length="273" mass="30495">MDTIYDAIERTKRKGDSVGLSSKTTKRLRGQQRSTTNMAESCPVAVRMNAEPNGSCSIEPSDPVLALLTKLVDDQKKLSDKLDSMQSDMVTREERIMSKIEEKLDLTKISLKQDITEVNNNLQSQIDTISNEVNSLKSSISLCKIVIKNISESDNENCVAKVNELVKAGLKLDDIKTVTAKRIPKRQGSKYPGIIVAEVSEADRLEIFKRKSSLKQSPTYSNIYINDFISNESQKMNTNLQTVLRAVGKQNDFNLVNGRILPKTVRQSDGTRP</sequence>
<reference evidence="3" key="1">
    <citation type="submission" date="2022-03" db="EMBL/GenBank/DDBJ databases">
        <authorList>
            <person name="Martin C."/>
        </authorList>
    </citation>
    <scope>NUCLEOTIDE SEQUENCE</scope>
</reference>
<protein>
    <submittedName>
        <fullName evidence="3">Uncharacterized protein</fullName>
    </submittedName>
</protein>
<organism evidence="3 4">
    <name type="scientific">Owenia fusiformis</name>
    <name type="common">Polychaete worm</name>
    <dbReference type="NCBI Taxonomy" id="6347"/>
    <lineage>
        <taxon>Eukaryota</taxon>
        <taxon>Metazoa</taxon>
        <taxon>Spiralia</taxon>
        <taxon>Lophotrochozoa</taxon>
        <taxon>Annelida</taxon>
        <taxon>Polychaeta</taxon>
        <taxon>Sedentaria</taxon>
        <taxon>Canalipalpata</taxon>
        <taxon>Sabellida</taxon>
        <taxon>Oweniida</taxon>
        <taxon>Oweniidae</taxon>
        <taxon>Owenia</taxon>
    </lineage>
</organism>
<evidence type="ECO:0000256" key="1">
    <source>
        <dbReference type="SAM" id="Coils"/>
    </source>
</evidence>
<accession>A0A8J1THV5</accession>
<keyword evidence="1" id="KW-0175">Coiled coil</keyword>
<dbReference type="EMBL" id="CAIIXF020000002">
    <property type="protein sequence ID" value="CAH1777222.1"/>
    <property type="molecule type" value="Genomic_DNA"/>
</dbReference>
<feature type="region of interest" description="Disordered" evidence="2">
    <location>
        <begin position="12"/>
        <end position="38"/>
    </location>
</feature>
<evidence type="ECO:0000313" key="3">
    <source>
        <dbReference type="EMBL" id="CAH1777222.1"/>
    </source>
</evidence>
<proteinExistence type="predicted"/>
<keyword evidence="4" id="KW-1185">Reference proteome</keyword>
<gene>
    <name evidence="3" type="ORF">OFUS_LOCUS4285</name>
</gene>
<feature type="coiled-coil region" evidence="1">
    <location>
        <begin position="112"/>
        <end position="139"/>
    </location>
</feature>
<name>A0A8J1THV5_OWEFU</name>
<dbReference type="Proteomes" id="UP000749559">
    <property type="component" value="Unassembled WGS sequence"/>
</dbReference>
<evidence type="ECO:0000313" key="4">
    <source>
        <dbReference type="Proteomes" id="UP000749559"/>
    </source>
</evidence>
<dbReference type="AlphaFoldDB" id="A0A8J1THV5"/>
<evidence type="ECO:0000256" key="2">
    <source>
        <dbReference type="SAM" id="MobiDB-lite"/>
    </source>
</evidence>
<comment type="caution">
    <text evidence="3">The sequence shown here is derived from an EMBL/GenBank/DDBJ whole genome shotgun (WGS) entry which is preliminary data.</text>
</comment>